<protein>
    <recommendedName>
        <fullName evidence="4">DUF4852 domain-containing protein</fullName>
    </recommendedName>
</protein>
<dbReference type="EMBL" id="FMYQ01000046">
    <property type="protein sequence ID" value="SDE39907.1"/>
    <property type="molecule type" value="Genomic_DNA"/>
</dbReference>
<reference evidence="3" key="1">
    <citation type="submission" date="2016-09" db="EMBL/GenBank/DDBJ databases">
        <authorList>
            <person name="Varghese N."/>
            <person name="Submissions S."/>
        </authorList>
    </citation>
    <scope>NUCLEOTIDE SEQUENCE [LARGE SCALE GENOMIC DNA]</scope>
    <source>
        <strain evidence="3">TNe-862</strain>
    </source>
</reference>
<dbReference type="OrthoDB" id="7068850at2"/>
<name>A0A1G7CKP9_9BURK</name>
<evidence type="ECO:0000313" key="3">
    <source>
        <dbReference type="Proteomes" id="UP000198908"/>
    </source>
</evidence>
<dbReference type="PROSITE" id="PS51257">
    <property type="entry name" value="PROKAR_LIPOPROTEIN"/>
    <property type="match status" value="1"/>
</dbReference>
<gene>
    <name evidence="2" type="ORF">SAMN05421548_14614</name>
</gene>
<evidence type="ECO:0000256" key="1">
    <source>
        <dbReference type="SAM" id="SignalP"/>
    </source>
</evidence>
<proteinExistence type="predicted"/>
<dbReference type="Proteomes" id="UP000198908">
    <property type="component" value="Unassembled WGS sequence"/>
</dbReference>
<sequence>MKPSIRTLVAFAALAAITGLSACSKSSDSTQAAAPASAPAANLTDLASPAAQKQIADKSLPNGDASRALADFRTIDSGNEVMFLYYGLSSLPADYDKIAQSYSRDYQTTGDSFRKQDLLKALKPRIDAAIAAAKDSRYVVLNAPGASLDAYDFTRKGFQVTNVAQPGSYQYFFDNSNYTVEYTNGADHTFIKVDDEAAARAIEEMRSHYRPLTVRLYAFAQDADPASNRVKLQILHTQLLDASGRVLVQS</sequence>
<accession>A0A1G7CKP9</accession>
<dbReference type="AlphaFoldDB" id="A0A1G7CKP9"/>
<keyword evidence="3" id="KW-1185">Reference proteome</keyword>
<keyword evidence="1" id="KW-0732">Signal</keyword>
<dbReference type="RefSeq" id="WP_092006056.1">
    <property type="nucleotide sequence ID" value="NZ_FMYQ01000046.1"/>
</dbReference>
<feature type="chain" id="PRO_5011511954" description="DUF4852 domain-containing protein" evidence="1">
    <location>
        <begin position="23"/>
        <end position="250"/>
    </location>
</feature>
<feature type="signal peptide" evidence="1">
    <location>
        <begin position="1"/>
        <end position="22"/>
    </location>
</feature>
<dbReference type="STRING" id="416944.SAMN05421548_14614"/>
<organism evidence="2 3">
    <name type="scientific">Paraburkholderia lycopersici</name>
    <dbReference type="NCBI Taxonomy" id="416944"/>
    <lineage>
        <taxon>Bacteria</taxon>
        <taxon>Pseudomonadati</taxon>
        <taxon>Pseudomonadota</taxon>
        <taxon>Betaproteobacteria</taxon>
        <taxon>Burkholderiales</taxon>
        <taxon>Burkholderiaceae</taxon>
        <taxon>Paraburkholderia</taxon>
    </lineage>
</organism>
<evidence type="ECO:0008006" key="4">
    <source>
        <dbReference type="Google" id="ProtNLM"/>
    </source>
</evidence>
<evidence type="ECO:0000313" key="2">
    <source>
        <dbReference type="EMBL" id="SDE39907.1"/>
    </source>
</evidence>